<reference evidence="1" key="1">
    <citation type="submission" date="2018-01" db="EMBL/GenBank/DDBJ databases">
        <authorList>
            <person name="Krukenberg V."/>
        </authorList>
    </citation>
    <scope>NUCLEOTIDE SEQUENCE</scope>
    <source>
        <strain evidence="1">E20ANME2</strain>
    </source>
</reference>
<dbReference type="Proteomes" id="UP000248329">
    <property type="component" value="Unassembled WGS sequence"/>
</dbReference>
<evidence type="ECO:0000313" key="2">
    <source>
        <dbReference type="Proteomes" id="UP000248329"/>
    </source>
</evidence>
<accession>A0AC61L1M2</accession>
<comment type="caution">
    <text evidence="1">The sequence shown here is derived from an EMBL/GenBank/DDBJ whole genome shotgun (WGS) entry which is preliminary data.</text>
</comment>
<gene>
    <name evidence="1" type="ORF">C4B59_09060</name>
</gene>
<organism evidence="1 2">
    <name type="scientific">Candidatus Methanogaster sp</name>
    <dbReference type="NCBI Taxonomy" id="3386292"/>
    <lineage>
        <taxon>Archaea</taxon>
        <taxon>Methanobacteriati</taxon>
        <taxon>Methanobacteriota</taxon>
        <taxon>Stenosarchaea group</taxon>
        <taxon>Methanomicrobia</taxon>
        <taxon>Methanosarcinales</taxon>
        <taxon>ANME-2 cluster</taxon>
        <taxon>Candidatus Methanogasteraceae</taxon>
        <taxon>Candidatus Methanogaster</taxon>
    </lineage>
</organism>
<evidence type="ECO:0000313" key="1">
    <source>
        <dbReference type="EMBL" id="PXF60526.1"/>
    </source>
</evidence>
<protein>
    <submittedName>
        <fullName evidence="1">Recombinase RecJ</fullName>
    </submittedName>
</protein>
<dbReference type="EMBL" id="PQXF01000015">
    <property type="protein sequence ID" value="PXF60526.1"/>
    <property type="molecule type" value="Genomic_DNA"/>
</dbReference>
<name>A0AC61L1M2_9EURY</name>
<sequence>MSDYPSIKARADVCAAAIKKYDRVQVVSHLDADGLTAAAITSRALDRCGIEHDVRCVKQLDRRVLGDVADANVPTIFTDLGSGMISEMPLNIEIVVADHHQVDHRPVDHQHLHHLNPHIFGIDGSTELSGAGCAYILAQSLGENRDLADLAIVGAVGDLQARKSGKLVGCNREILKKGVDHGVIDYKRDLSLFGKQTRQMFKLLQYSSDPYLPGLTGNEGASIAFLKNVGINSSGERWKRWIDLGVDEQQKVVSSLVQYGISKRMSPYHIQRLVTEGYTLTREREGTEMRDASEYSTLLNATGRYGFADIGLAVCLGDRDEELARAKDLLAGHRKNLVDGLNFVKEHGITELDHIQYFDAGSSIKDTIVGIVAGMSLTNRRKRDMPMLAFADSDEGAKVSARGTQDLVRRGLNLADALEVCATEVGGMGGGHNIAAGATIPDGTKDEFLGLMDAMVGEQVTPAE</sequence>
<proteinExistence type="predicted"/>